<keyword evidence="3" id="KW-1185">Reference proteome</keyword>
<name>A0A8H5BA24_9AGAR</name>
<comment type="caution">
    <text evidence="2">The sequence shown here is derived from an EMBL/GenBank/DDBJ whole genome shotgun (WGS) entry which is preliminary data.</text>
</comment>
<organism evidence="2 3">
    <name type="scientific">Ephemerocybe angulata</name>
    <dbReference type="NCBI Taxonomy" id="980116"/>
    <lineage>
        <taxon>Eukaryota</taxon>
        <taxon>Fungi</taxon>
        <taxon>Dikarya</taxon>
        <taxon>Basidiomycota</taxon>
        <taxon>Agaricomycotina</taxon>
        <taxon>Agaricomycetes</taxon>
        <taxon>Agaricomycetidae</taxon>
        <taxon>Agaricales</taxon>
        <taxon>Agaricineae</taxon>
        <taxon>Psathyrellaceae</taxon>
        <taxon>Ephemerocybe</taxon>
    </lineage>
</organism>
<evidence type="ECO:0000313" key="2">
    <source>
        <dbReference type="EMBL" id="KAF5318397.1"/>
    </source>
</evidence>
<feature type="region of interest" description="Disordered" evidence="1">
    <location>
        <begin position="28"/>
        <end position="134"/>
    </location>
</feature>
<evidence type="ECO:0000313" key="3">
    <source>
        <dbReference type="Proteomes" id="UP000541558"/>
    </source>
</evidence>
<evidence type="ECO:0000256" key="1">
    <source>
        <dbReference type="SAM" id="MobiDB-lite"/>
    </source>
</evidence>
<accession>A0A8H5BA24</accession>
<protein>
    <submittedName>
        <fullName evidence="2">Uncharacterized protein</fullName>
    </submittedName>
</protein>
<feature type="compositionally biased region" description="Basic and acidic residues" evidence="1">
    <location>
        <begin position="74"/>
        <end position="85"/>
    </location>
</feature>
<dbReference type="EMBL" id="JAACJK010000178">
    <property type="protein sequence ID" value="KAF5318397.1"/>
    <property type="molecule type" value="Genomic_DNA"/>
</dbReference>
<sequence>MYLDIWKQGVLNCKPVVPVPLLFGRRVFRRYRRQPPRTIHTEPSEDGDSGTPAPTASTSASPSTSSTKPNTGTGKDKEKEKDNNRPKPPANPTRPSTRGKKPTAAEEAAMEQDFAQDARLPTESPAYHSPLVEH</sequence>
<feature type="compositionally biased region" description="Low complexity" evidence="1">
    <location>
        <begin position="49"/>
        <end position="73"/>
    </location>
</feature>
<dbReference type="AlphaFoldDB" id="A0A8H5BA24"/>
<dbReference type="Proteomes" id="UP000541558">
    <property type="component" value="Unassembled WGS sequence"/>
</dbReference>
<proteinExistence type="predicted"/>
<reference evidence="2 3" key="1">
    <citation type="journal article" date="2020" name="ISME J.">
        <title>Uncovering the hidden diversity of litter-decomposition mechanisms in mushroom-forming fungi.</title>
        <authorList>
            <person name="Floudas D."/>
            <person name="Bentzer J."/>
            <person name="Ahren D."/>
            <person name="Johansson T."/>
            <person name="Persson P."/>
            <person name="Tunlid A."/>
        </authorList>
    </citation>
    <scope>NUCLEOTIDE SEQUENCE [LARGE SCALE GENOMIC DNA]</scope>
    <source>
        <strain evidence="2 3">CBS 175.51</strain>
    </source>
</reference>
<gene>
    <name evidence="2" type="ORF">D9611_013897</name>
</gene>